<dbReference type="EMBL" id="JAMQAW010000007">
    <property type="protein sequence ID" value="MCM2388174.1"/>
    <property type="molecule type" value="Genomic_DNA"/>
</dbReference>
<protein>
    <recommendedName>
        <fullName evidence="4">Lipoprotein</fullName>
    </recommendedName>
</protein>
<evidence type="ECO:0000256" key="1">
    <source>
        <dbReference type="SAM" id="MobiDB-lite"/>
    </source>
</evidence>
<accession>A0ABT0UHQ0</accession>
<dbReference type="RefSeq" id="WP_250918528.1">
    <property type="nucleotide sequence ID" value="NZ_JAMQAW010000007.1"/>
</dbReference>
<organism evidence="2 3">
    <name type="scientific">Streptomyces albipurpureus</name>
    <dbReference type="NCBI Taxonomy" id="2897419"/>
    <lineage>
        <taxon>Bacteria</taxon>
        <taxon>Bacillati</taxon>
        <taxon>Actinomycetota</taxon>
        <taxon>Actinomycetes</taxon>
        <taxon>Kitasatosporales</taxon>
        <taxon>Streptomycetaceae</taxon>
        <taxon>Streptomyces</taxon>
    </lineage>
</organism>
<evidence type="ECO:0008006" key="4">
    <source>
        <dbReference type="Google" id="ProtNLM"/>
    </source>
</evidence>
<proteinExistence type="predicted"/>
<sequence length="179" mass="18348">MRNHKLAVAVASGIAGLVLFVSGCSSSSGGEESSSSGESAAPGGGSGGDDSAANAVDKDQKLRKCLRDKGVKIADLPPGTDPRTQTLFPPEGTPPEKWQKALEACGTSPQGGSGDGASDQQQSDQQQSDQQLKIIQCLRGKGFTMPDPKPAKGGMTEAFRVPQGADPDKFMTALNECAA</sequence>
<evidence type="ECO:0000313" key="2">
    <source>
        <dbReference type="EMBL" id="MCM2388174.1"/>
    </source>
</evidence>
<feature type="region of interest" description="Disordered" evidence="1">
    <location>
        <begin position="25"/>
        <end position="131"/>
    </location>
</feature>
<evidence type="ECO:0000313" key="3">
    <source>
        <dbReference type="Proteomes" id="UP001431429"/>
    </source>
</evidence>
<keyword evidence="3" id="KW-1185">Reference proteome</keyword>
<dbReference type="PROSITE" id="PS51257">
    <property type="entry name" value="PROKAR_LIPOPROTEIN"/>
    <property type="match status" value="1"/>
</dbReference>
<comment type="caution">
    <text evidence="2">The sequence shown here is derived from an EMBL/GenBank/DDBJ whole genome shotgun (WGS) entry which is preliminary data.</text>
</comment>
<feature type="compositionally biased region" description="Low complexity" evidence="1">
    <location>
        <begin position="116"/>
        <end position="131"/>
    </location>
</feature>
<feature type="compositionally biased region" description="Basic and acidic residues" evidence="1">
    <location>
        <begin position="56"/>
        <end position="72"/>
    </location>
</feature>
<gene>
    <name evidence="2" type="ORF">NBG84_07615</name>
</gene>
<name>A0ABT0UHQ0_9ACTN</name>
<reference evidence="2" key="1">
    <citation type="submission" date="2022-06" db="EMBL/GenBank/DDBJ databases">
        <title>Genome public.</title>
        <authorList>
            <person name="Sun Q."/>
        </authorList>
    </citation>
    <scope>NUCLEOTIDE SEQUENCE</scope>
    <source>
        <strain evidence="2">CWNU-1</strain>
    </source>
</reference>
<dbReference type="Proteomes" id="UP001431429">
    <property type="component" value="Unassembled WGS sequence"/>
</dbReference>
<feature type="compositionally biased region" description="Low complexity" evidence="1">
    <location>
        <begin position="25"/>
        <end position="41"/>
    </location>
</feature>